<dbReference type="SUPFAM" id="SSF69754">
    <property type="entry name" value="Ribosome binding protein Y (YfiA homologue)"/>
    <property type="match status" value="1"/>
</dbReference>
<dbReference type="AlphaFoldDB" id="A0A518BMY3"/>
<dbReference type="GO" id="GO:0005840">
    <property type="term" value="C:ribosome"/>
    <property type="evidence" value="ECO:0007669"/>
    <property type="project" value="UniProtKB-KW"/>
</dbReference>
<keyword evidence="1" id="KW-0689">Ribosomal protein</keyword>
<dbReference type="Gene3D" id="3.30.160.100">
    <property type="entry name" value="Ribosome hibernation promotion factor-like"/>
    <property type="match status" value="1"/>
</dbReference>
<protein>
    <submittedName>
        <fullName evidence="1">Sigma 54 modulation protein / S30EA ribosomal protein</fullName>
    </submittedName>
</protein>
<dbReference type="EMBL" id="CP036287">
    <property type="protein sequence ID" value="QDU68338.1"/>
    <property type="molecule type" value="Genomic_DNA"/>
</dbReference>
<name>A0A518BMY3_9BACT</name>
<evidence type="ECO:0000313" key="1">
    <source>
        <dbReference type="EMBL" id="QDU68338.1"/>
    </source>
</evidence>
<evidence type="ECO:0000313" key="2">
    <source>
        <dbReference type="Proteomes" id="UP000316921"/>
    </source>
</evidence>
<proteinExistence type="predicted"/>
<gene>
    <name evidence="1" type="ORF">Pla133_34340</name>
</gene>
<dbReference type="InterPro" id="IPR036567">
    <property type="entry name" value="RHF-like"/>
</dbReference>
<dbReference type="InterPro" id="IPR003489">
    <property type="entry name" value="RHF/RaiA"/>
</dbReference>
<sequence>MNLELRSRGVRVTRELREHVEKRLHFALGRFADRLHRIRVDLQDVNGPRGGEDVGVRIRAEIHPGGVLIVDELRECPFSAVASASDRIGQSVARRMKRVVTRRRRRSA</sequence>
<dbReference type="Pfam" id="PF02482">
    <property type="entry name" value="Ribosomal_S30AE"/>
    <property type="match status" value="1"/>
</dbReference>
<dbReference type="KEGG" id="pbap:Pla133_34340"/>
<dbReference type="RefSeq" id="WP_419191627.1">
    <property type="nucleotide sequence ID" value="NZ_CP036287.1"/>
</dbReference>
<keyword evidence="1" id="KW-0687">Ribonucleoprotein</keyword>
<accession>A0A518BMY3</accession>
<dbReference type="Proteomes" id="UP000316921">
    <property type="component" value="Chromosome"/>
</dbReference>
<keyword evidence="2" id="KW-1185">Reference proteome</keyword>
<organism evidence="1 2">
    <name type="scientific">Engelhardtia mirabilis</name>
    <dbReference type="NCBI Taxonomy" id="2528011"/>
    <lineage>
        <taxon>Bacteria</taxon>
        <taxon>Pseudomonadati</taxon>
        <taxon>Planctomycetota</taxon>
        <taxon>Planctomycetia</taxon>
        <taxon>Planctomycetia incertae sedis</taxon>
        <taxon>Engelhardtia</taxon>
    </lineage>
</organism>
<reference evidence="1 2" key="1">
    <citation type="submission" date="2019-02" db="EMBL/GenBank/DDBJ databases">
        <title>Deep-cultivation of Planctomycetes and their phenomic and genomic characterization uncovers novel biology.</title>
        <authorList>
            <person name="Wiegand S."/>
            <person name="Jogler M."/>
            <person name="Boedeker C."/>
            <person name="Pinto D."/>
            <person name="Vollmers J."/>
            <person name="Rivas-Marin E."/>
            <person name="Kohn T."/>
            <person name="Peeters S.H."/>
            <person name="Heuer A."/>
            <person name="Rast P."/>
            <person name="Oberbeckmann S."/>
            <person name="Bunk B."/>
            <person name="Jeske O."/>
            <person name="Meyerdierks A."/>
            <person name="Storesund J.E."/>
            <person name="Kallscheuer N."/>
            <person name="Luecker S."/>
            <person name="Lage O.M."/>
            <person name="Pohl T."/>
            <person name="Merkel B.J."/>
            <person name="Hornburger P."/>
            <person name="Mueller R.-W."/>
            <person name="Bruemmer F."/>
            <person name="Labrenz M."/>
            <person name="Spormann A.M."/>
            <person name="Op den Camp H."/>
            <person name="Overmann J."/>
            <person name="Amann R."/>
            <person name="Jetten M.S.M."/>
            <person name="Mascher T."/>
            <person name="Medema M.H."/>
            <person name="Devos D.P."/>
            <person name="Kaster A.-K."/>
            <person name="Ovreas L."/>
            <person name="Rohde M."/>
            <person name="Galperin M.Y."/>
            <person name="Jogler C."/>
        </authorList>
    </citation>
    <scope>NUCLEOTIDE SEQUENCE [LARGE SCALE GENOMIC DNA]</scope>
    <source>
        <strain evidence="1 2">Pla133</strain>
    </source>
</reference>